<reference evidence="5" key="1">
    <citation type="submission" date="2006-10" db="EMBL/GenBank/DDBJ databases">
        <authorList>
            <person name="Amadeo P."/>
            <person name="Zhao Q."/>
            <person name="Wortman J."/>
            <person name="Fraser-Liggett C."/>
            <person name="Carlton J."/>
        </authorList>
    </citation>
    <scope>NUCLEOTIDE SEQUENCE</scope>
    <source>
        <strain evidence="5">G3</strain>
    </source>
</reference>
<evidence type="ECO:0000313" key="5">
    <source>
        <dbReference type="EMBL" id="EAX97694.1"/>
    </source>
</evidence>
<keyword evidence="6" id="KW-1185">Reference proteome</keyword>
<dbReference type="Pfam" id="PF00069">
    <property type="entry name" value="Pkinase"/>
    <property type="match status" value="1"/>
</dbReference>
<dbReference type="PANTHER" id="PTHR44329">
    <property type="entry name" value="SERINE/THREONINE-PROTEIN KINASE TNNI3K-RELATED"/>
    <property type="match status" value="1"/>
</dbReference>
<feature type="repeat" description="ANK" evidence="2">
    <location>
        <begin position="423"/>
        <end position="445"/>
    </location>
</feature>
<evidence type="ECO:0000256" key="3">
    <source>
        <dbReference type="SAM" id="MobiDB-lite"/>
    </source>
</evidence>
<evidence type="ECO:0000256" key="2">
    <source>
        <dbReference type="PROSITE-ProRule" id="PRU00023"/>
    </source>
</evidence>
<keyword evidence="5" id="KW-0418">Kinase</keyword>
<gene>
    <name evidence="5" type="ORF">TVAG_279950</name>
</gene>
<sequence>MELTDEQREFLMDPNDYQEIRELPSSGFSRVVLMEEKTTKHQVVFKYAKLMIESASEDDPVTRKMFYNKVYQSIKQMHPCINPTEGFCPPTKEGIPIIVSTYASNGFLDDRNIVNANPTKKLLITIGLAAALKFLHNQRIFDLNIKPSNILIDKNYYPMITDYNYTRFNNNPHNPCMNVGTVLYLSPEHITQEYVVSPKSDIFSFAWIIYRLFCHRDPFQMFNDPLECVMKFSQGWRPEIPNTTAPVIQDIIQQCWSQNPDARPTASALFDMLCMNISNIINDLNEQAIILYLRAILDYDNGIACQALGDDRGKFEVARILYLSHTSPYIQNLSMTRIKSYAEAGDRDAINFLSQLTGEVVIDASPEEVKKVTEKVKTHSHTKTVTRPKTNNVAIIEAAANGELEKVKGYLADNVDVNTQDENGDTALQVAARKGDLELVKYLIKVNGINLNTTNQKGYSPLHEAVRFSKTEVVYTLVKAPGIEMSIKDKMGYGPLDWATNDDMKNYLIKHGAKSRKIPGADGTAAQPTTTSSSKHKSKKKKSGS</sequence>
<dbReference type="SUPFAM" id="SSF48403">
    <property type="entry name" value="Ankyrin repeat"/>
    <property type="match status" value="1"/>
</dbReference>
<dbReference type="SMR" id="A2FBK8"/>
<dbReference type="PROSITE" id="PS50088">
    <property type="entry name" value="ANK_REPEAT"/>
    <property type="match status" value="2"/>
</dbReference>
<dbReference type="Gene3D" id="1.10.510.10">
    <property type="entry name" value="Transferase(Phosphotransferase) domain 1"/>
    <property type="match status" value="1"/>
</dbReference>
<protein>
    <submittedName>
        <fullName evidence="5">TKL family protein kinase</fullName>
    </submittedName>
</protein>
<dbReference type="KEGG" id="tva:4755482"/>
<dbReference type="GO" id="GO:0004674">
    <property type="term" value="F:protein serine/threonine kinase activity"/>
    <property type="evidence" value="ECO:0000318"/>
    <property type="project" value="GO_Central"/>
</dbReference>
<dbReference type="Proteomes" id="UP000001542">
    <property type="component" value="Unassembled WGS sequence"/>
</dbReference>
<dbReference type="PROSITE" id="PS50297">
    <property type="entry name" value="ANK_REP_REGION"/>
    <property type="match status" value="1"/>
</dbReference>
<dbReference type="InterPro" id="IPR036770">
    <property type="entry name" value="Ankyrin_rpt-contain_sf"/>
</dbReference>
<dbReference type="InParanoid" id="A2FBK8"/>
<dbReference type="SUPFAM" id="SSF56112">
    <property type="entry name" value="Protein kinase-like (PK-like)"/>
    <property type="match status" value="1"/>
</dbReference>
<dbReference type="VEuPathDB" id="TrichDB:TVAGG3_0809170"/>
<accession>A2FBK8</accession>
<dbReference type="InterPro" id="IPR051681">
    <property type="entry name" value="Ser/Thr_Kinases-Pseudokinases"/>
</dbReference>
<dbReference type="PROSITE" id="PS50011">
    <property type="entry name" value="PROTEIN_KINASE_DOM"/>
    <property type="match status" value="1"/>
</dbReference>
<dbReference type="InterPro" id="IPR002110">
    <property type="entry name" value="Ankyrin_rpt"/>
</dbReference>
<dbReference type="SMART" id="SM00248">
    <property type="entry name" value="ANK"/>
    <property type="match status" value="2"/>
</dbReference>
<dbReference type="InterPro" id="IPR011009">
    <property type="entry name" value="Kinase-like_dom_sf"/>
</dbReference>
<evidence type="ECO:0000259" key="4">
    <source>
        <dbReference type="PROSITE" id="PS50011"/>
    </source>
</evidence>
<dbReference type="Pfam" id="PF12796">
    <property type="entry name" value="Ank_2"/>
    <property type="match status" value="1"/>
</dbReference>
<evidence type="ECO:0000256" key="1">
    <source>
        <dbReference type="ARBA" id="ARBA00005843"/>
    </source>
</evidence>
<dbReference type="PANTHER" id="PTHR44329:SF214">
    <property type="entry name" value="PROTEIN KINASE DOMAIN-CONTAINING PROTEIN"/>
    <property type="match status" value="1"/>
</dbReference>
<dbReference type="AlphaFoldDB" id="A2FBK8"/>
<dbReference type="GO" id="GO:0005524">
    <property type="term" value="F:ATP binding"/>
    <property type="evidence" value="ECO:0007669"/>
    <property type="project" value="InterPro"/>
</dbReference>
<proteinExistence type="inferred from homology"/>
<feature type="region of interest" description="Disordered" evidence="3">
    <location>
        <begin position="516"/>
        <end position="545"/>
    </location>
</feature>
<dbReference type="STRING" id="5722.A2FBK8"/>
<dbReference type="InterPro" id="IPR000719">
    <property type="entry name" value="Prot_kinase_dom"/>
</dbReference>
<dbReference type="Gene3D" id="1.25.40.20">
    <property type="entry name" value="Ankyrin repeat-containing domain"/>
    <property type="match status" value="1"/>
</dbReference>
<feature type="repeat" description="ANK" evidence="2">
    <location>
        <begin position="457"/>
        <end position="490"/>
    </location>
</feature>
<comment type="similarity">
    <text evidence="1">Belongs to the protein kinase superfamily. TKL Ser/Thr protein kinase family.</text>
</comment>
<dbReference type="RefSeq" id="XP_001310624.1">
    <property type="nucleotide sequence ID" value="XM_001310623.1"/>
</dbReference>
<feature type="domain" description="Protein kinase" evidence="4">
    <location>
        <begin position="17"/>
        <end position="275"/>
    </location>
</feature>
<name>A2FBK8_TRIV3</name>
<evidence type="ECO:0000313" key="6">
    <source>
        <dbReference type="Proteomes" id="UP000001542"/>
    </source>
</evidence>
<organism evidence="5 6">
    <name type="scientific">Trichomonas vaginalis (strain ATCC PRA-98 / G3)</name>
    <dbReference type="NCBI Taxonomy" id="412133"/>
    <lineage>
        <taxon>Eukaryota</taxon>
        <taxon>Metamonada</taxon>
        <taxon>Parabasalia</taxon>
        <taxon>Trichomonadida</taxon>
        <taxon>Trichomonadidae</taxon>
        <taxon>Trichomonas</taxon>
    </lineage>
</organism>
<dbReference type="EMBL" id="DS113704">
    <property type="protein sequence ID" value="EAX97694.1"/>
    <property type="molecule type" value="Genomic_DNA"/>
</dbReference>
<dbReference type="OrthoDB" id="539213at2759"/>
<dbReference type="eggNOG" id="KOG0192">
    <property type="taxonomic scope" value="Eukaryota"/>
</dbReference>
<keyword evidence="5" id="KW-0808">Transferase</keyword>
<feature type="compositionally biased region" description="Basic residues" evidence="3">
    <location>
        <begin position="534"/>
        <end position="545"/>
    </location>
</feature>
<keyword evidence="2" id="KW-0040">ANK repeat</keyword>
<dbReference type="VEuPathDB" id="TrichDB:TVAG_279950"/>
<reference evidence="5" key="2">
    <citation type="journal article" date="2007" name="Science">
        <title>Draft genome sequence of the sexually transmitted pathogen Trichomonas vaginalis.</title>
        <authorList>
            <person name="Carlton J.M."/>
            <person name="Hirt R.P."/>
            <person name="Silva J.C."/>
            <person name="Delcher A.L."/>
            <person name="Schatz M."/>
            <person name="Zhao Q."/>
            <person name="Wortman J.R."/>
            <person name="Bidwell S.L."/>
            <person name="Alsmark U.C.M."/>
            <person name="Besteiro S."/>
            <person name="Sicheritz-Ponten T."/>
            <person name="Noel C.J."/>
            <person name="Dacks J.B."/>
            <person name="Foster P.G."/>
            <person name="Simillion C."/>
            <person name="Van de Peer Y."/>
            <person name="Miranda-Saavedra D."/>
            <person name="Barton G.J."/>
            <person name="Westrop G.D."/>
            <person name="Mueller S."/>
            <person name="Dessi D."/>
            <person name="Fiori P.L."/>
            <person name="Ren Q."/>
            <person name="Paulsen I."/>
            <person name="Zhang H."/>
            <person name="Bastida-Corcuera F.D."/>
            <person name="Simoes-Barbosa A."/>
            <person name="Brown M.T."/>
            <person name="Hayes R.D."/>
            <person name="Mukherjee M."/>
            <person name="Okumura C.Y."/>
            <person name="Schneider R."/>
            <person name="Smith A.J."/>
            <person name="Vanacova S."/>
            <person name="Villalvazo M."/>
            <person name="Haas B.J."/>
            <person name="Pertea M."/>
            <person name="Feldblyum T.V."/>
            <person name="Utterback T.R."/>
            <person name="Shu C.L."/>
            <person name="Osoegawa K."/>
            <person name="de Jong P.J."/>
            <person name="Hrdy I."/>
            <person name="Horvathova L."/>
            <person name="Zubacova Z."/>
            <person name="Dolezal P."/>
            <person name="Malik S.B."/>
            <person name="Logsdon J.M. Jr."/>
            <person name="Henze K."/>
            <person name="Gupta A."/>
            <person name="Wang C.C."/>
            <person name="Dunne R.L."/>
            <person name="Upcroft J.A."/>
            <person name="Upcroft P."/>
            <person name="White O."/>
            <person name="Salzberg S.L."/>
            <person name="Tang P."/>
            <person name="Chiu C.-H."/>
            <person name="Lee Y.-S."/>
            <person name="Embley T.M."/>
            <person name="Coombs G.H."/>
            <person name="Mottram J.C."/>
            <person name="Tachezy J."/>
            <person name="Fraser-Liggett C.M."/>
            <person name="Johnson P.J."/>
        </authorList>
    </citation>
    <scope>NUCLEOTIDE SEQUENCE [LARGE SCALE GENOMIC DNA]</scope>
    <source>
        <strain evidence="5">G3</strain>
    </source>
</reference>